<dbReference type="PROSITE" id="PS00108">
    <property type="entry name" value="PROTEIN_KINASE_ST"/>
    <property type="match status" value="1"/>
</dbReference>
<dbReference type="GO" id="GO:0005524">
    <property type="term" value="F:ATP binding"/>
    <property type="evidence" value="ECO:0007669"/>
    <property type="project" value="UniProtKB-UniRule"/>
</dbReference>
<accession>A0AAD9BWT8</accession>
<dbReference type="AlphaFoldDB" id="A0AAD9BWT8"/>
<comment type="caution">
    <text evidence="9">The sequence shown here is derived from an EMBL/GenBank/DDBJ whole genome shotgun (WGS) entry which is preliminary data.</text>
</comment>
<keyword evidence="2" id="KW-0808">Transferase</keyword>
<dbReference type="SMART" id="SM00220">
    <property type="entry name" value="S_TKc"/>
    <property type="match status" value="1"/>
</dbReference>
<dbReference type="GO" id="GO:0005634">
    <property type="term" value="C:nucleus"/>
    <property type="evidence" value="ECO:0007669"/>
    <property type="project" value="TreeGrafter"/>
</dbReference>
<name>A0AAD9BWT8_DISEL</name>
<keyword evidence="5 6" id="KW-0067">ATP-binding</keyword>
<keyword evidence="9" id="KW-0238">DNA-binding</keyword>
<reference evidence="9" key="1">
    <citation type="submission" date="2023-04" db="EMBL/GenBank/DDBJ databases">
        <title>Chromosome-level genome of Chaenocephalus aceratus.</title>
        <authorList>
            <person name="Park H."/>
        </authorList>
    </citation>
    <scope>NUCLEOTIDE SEQUENCE</scope>
    <source>
        <strain evidence="9">DE</strain>
        <tissue evidence="9">Muscle</tissue>
    </source>
</reference>
<dbReference type="GO" id="GO:0003677">
    <property type="term" value="F:DNA binding"/>
    <property type="evidence" value="ECO:0007669"/>
    <property type="project" value="UniProtKB-KW"/>
</dbReference>
<evidence type="ECO:0000256" key="6">
    <source>
        <dbReference type="PROSITE-ProRule" id="PRU10141"/>
    </source>
</evidence>
<dbReference type="InterPro" id="IPR017441">
    <property type="entry name" value="Protein_kinase_ATP_BS"/>
</dbReference>
<evidence type="ECO:0000256" key="2">
    <source>
        <dbReference type="ARBA" id="ARBA00022679"/>
    </source>
</evidence>
<dbReference type="PANTHER" id="PTHR24058">
    <property type="entry name" value="DUAL SPECIFICITY PROTEIN KINASE"/>
    <property type="match status" value="1"/>
</dbReference>
<evidence type="ECO:0000313" key="9">
    <source>
        <dbReference type="EMBL" id="KAK1889334.1"/>
    </source>
</evidence>
<dbReference type="SUPFAM" id="SSF56112">
    <property type="entry name" value="Protein kinase-like (PK-like)"/>
    <property type="match status" value="1"/>
</dbReference>
<dbReference type="PROSITE" id="PS50011">
    <property type="entry name" value="PROTEIN_KINASE_DOM"/>
    <property type="match status" value="1"/>
</dbReference>
<dbReference type="Gene3D" id="1.10.510.10">
    <property type="entry name" value="Transferase(Phosphotransferase) domain 1"/>
    <property type="match status" value="1"/>
</dbReference>
<feature type="compositionally biased region" description="Low complexity" evidence="7">
    <location>
        <begin position="438"/>
        <end position="447"/>
    </location>
</feature>
<evidence type="ECO:0000256" key="3">
    <source>
        <dbReference type="ARBA" id="ARBA00022741"/>
    </source>
</evidence>
<sequence>MLSKKEHQPLIDTISENYRILKVLGAGCYGQVVECLKLDTKETVAVKVLKQKNSSKNNMREVLVLERLQCFDPDKSHIVRCHECFQSIDRTFLVFEMLDMSLHDYMNRRGRLPLPLKGIKTMIRDLATALDTLKGIGIIHSDLKMDNVMLVNHHVKPLRVKLIDFGLAVKISEVWPGVVMQPLWNRSPEIILGLPFNEAIDIWSLGTILAEMLLGFPLFPGRHEYDVLRYMIDLLGEPPKELLNRAVNTGLFFKDKKNSFVKKHWTFKTPKEFQRETLKKTREDREYNFSSLEALKKTRLLKANSPELVDRTECVELLKEMLTMHQNNRITPDKILVHPFTIRRYLSRKNCPKPSSHCEPSTLKELPPGFTEVQTDERTLEVGEAPKESSAISTQAVQGEMAMAEIEQEWKLESFTNEDLEIEIIESVMASDNTKDPSSGSEESLSSPVISQPRKKKGIGGFFSKMKRKSCFCVPCGALSGDSLQNLHGYFYMQKVSAQVFPRYSGFP</sequence>
<keyword evidence="3 6" id="KW-0547">Nucleotide-binding</keyword>
<keyword evidence="10" id="KW-1185">Reference proteome</keyword>
<keyword evidence="1" id="KW-0723">Serine/threonine-protein kinase</keyword>
<protein>
    <submittedName>
        <fullName evidence="9">Homeodomain-interacting protein kinase 1</fullName>
    </submittedName>
</protein>
<evidence type="ECO:0000256" key="5">
    <source>
        <dbReference type="ARBA" id="ARBA00022840"/>
    </source>
</evidence>
<dbReference type="Proteomes" id="UP001228049">
    <property type="component" value="Unassembled WGS sequence"/>
</dbReference>
<dbReference type="InterPro" id="IPR050494">
    <property type="entry name" value="Ser_Thr_dual-spec_kinase"/>
</dbReference>
<evidence type="ECO:0000313" key="10">
    <source>
        <dbReference type="Proteomes" id="UP001228049"/>
    </source>
</evidence>
<feature type="binding site" evidence="6">
    <location>
        <position position="47"/>
    </location>
    <ligand>
        <name>ATP</name>
        <dbReference type="ChEBI" id="CHEBI:30616"/>
    </ligand>
</feature>
<dbReference type="Gene3D" id="3.30.200.20">
    <property type="entry name" value="Phosphorylase Kinase, domain 1"/>
    <property type="match status" value="1"/>
</dbReference>
<evidence type="ECO:0000256" key="1">
    <source>
        <dbReference type="ARBA" id="ARBA00022527"/>
    </source>
</evidence>
<dbReference type="EMBL" id="JASDAP010000017">
    <property type="protein sequence ID" value="KAK1889334.1"/>
    <property type="molecule type" value="Genomic_DNA"/>
</dbReference>
<gene>
    <name evidence="9" type="ORF">KUDE01_014011</name>
</gene>
<feature type="region of interest" description="Disordered" evidence="7">
    <location>
        <begin position="429"/>
        <end position="454"/>
    </location>
</feature>
<dbReference type="PANTHER" id="PTHR24058:SF17">
    <property type="entry name" value="HOMEODOMAIN INTERACTING PROTEIN KINASE, ISOFORM D"/>
    <property type="match status" value="1"/>
</dbReference>
<dbReference type="InterPro" id="IPR011009">
    <property type="entry name" value="Kinase-like_dom_sf"/>
</dbReference>
<proteinExistence type="predicted"/>
<organism evidence="9 10">
    <name type="scientific">Dissostichus eleginoides</name>
    <name type="common">Patagonian toothfish</name>
    <name type="synonym">Dissostichus amissus</name>
    <dbReference type="NCBI Taxonomy" id="100907"/>
    <lineage>
        <taxon>Eukaryota</taxon>
        <taxon>Metazoa</taxon>
        <taxon>Chordata</taxon>
        <taxon>Craniata</taxon>
        <taxon>Vertebrata</taxon>
        <taxon>Euteleostomi</taxon>
        <taxon>Actinopterygii</taxon>
        <taxon>Neopterygii</taxon>
        <taxon>Teleostei</taxon>
        <taxon>Neoteleostei</taxon>
        <taxon>Acanthomorphata</taxon>
        <taxon>Eupercaria</taxon>
        <taxon>Perciformes</taxon>
        <taxon>Notothenioidei</taxon>
        <taxon>Nototheniidae</taxon>
        <taxon>Dissostichus</taxon>
    </lineage>
</organism>
<dbReference type="GO" id="GO:0005737">
    <property type="term" value="C:cytoplasm"/>
    <property type="evidence" value="ECO:0007669"/>
    <property type="project" value="TreeGrafter"/>
</dbReference>
<dbReference type="GO" id="GO:0004674">
    <property type="term" value="F:protein serine/threonine kinase activity"/>
    <property type="evidence" value="ECO:0007669"/>
    <property type="project" value="UniProtKB-KW"/>
</dbReference>
<feature type="domain" description="Protein kinase" evidence="8">
    <location>
        <begin position="18"/>
        <end position="341"/>
    </location>
</feature>
<keyword evidence="4 9" id="KW-0418">Kinase</keyword>
<dbReference type="PROSITE" id="PS00107">
    <property type="entry name" value="PROTEIN_KINASE_ATP"/>
    <property type="match status" value="1"/>
</dbReference>
<keyword evidence="9" id="KW-0371">Homeobox</keyword>
<evidence type="ECO:0000259" key="8">
    <source>
        <dbReference type="PROSITE" id="PS50011"/>
    </source>
</evidence>
<dbReference type="GO" id="GO:0004713">
    <property type="term" value="F:protein tyrosine kinase activity"/>
    <property type="evidence" value="ECO:0007669"/>
    <property type="project" value="TreeGrafter"/>
</dbReference>
<evidence type="ECO:0000256" key="7">
    <source>
        <dbReference type="SAM" id="MobiDB-lite"/>
    </source>
</evidence>
<dbReference type="InterPro" id="IPR000719">
    <property type="entry name" value="Prot_kinase_dom"/>
</dbReference>
<evidence type="ECO:0000256" key="4">
    <source>
        <dbReference type="ARBA" id="ARBA00022777"/>
    </source>
</evidence>
<dbReference type="Pfam" id="PF00069">
    <property type="entry name" value="Pkinase"/>
    <property type="match status" value="1"/>
</dbReference>
<dbReference type="InterPro" id="IPR008271">
    <property type="entry name" value="Ser/Thr_kinase_AS"/>
</dbReference>